<dbReference type="InterPro" id="IPR011050">
    <property type="entry name" value="Pectin_lyase_fold/virulence"/>
</dbReference>
<evidence type="ECO:0000313" key="6">
    <source>
        <dbReference type="EMBL" id="OXA39811.1"/>
    </source>
</evidence>
<dbReference type="AlphaFoldDB" id="A0A226D584"/>
<dbReference type="SUPFAM" id="SSF51126">
    <property type="entry name" value="Pectin lyase-like"/>
    <property type="match status" value="1"/>
</dbReference>
<feature type="domain" description="Protein kinase" evidence="5">
    <location>
        <begin position="1"/>
        <end position="152"/>
    </location>
</feature>
<accession>A0A226D584</accession>
<evidence type="ECO:0000256" key="2">
    <source>
        <dbReference type="ARBA" id="ARBA00022741"/>
    </source>
</evidence>
<keyword evidence="3 4" id="KW-0067">ATP-binding</keyword>
<keyword evidence="6" id="KW-0346">Stress response</keyword>
<dbReference type="InterPro" id="IPR011009">
    <property type="entry name" value="Kinase-like_dom_sf"/>
</dbReference>
<dbReference type="Gene3D" id="3.30.420.40">
    <property type="match status" value="2"/>
</dbReference>
<dbReference type="GO" id="GO:0140662">
    <property type="term" value="F:ATP-dependent protein folding chaperone"/>
    <property type="evidence" value="ECO:0007669"/>
    <property type="project" value="InterPro"/>
</dbReference>
<dbReference type="FunFam" id="3.90.640.10:FF:000010">
    <property type="entry name" value="heat shock 70 kDa protein 14"/>
    <property type="match status" value="1"/>
</dbReference>
<organism evidence="6 7">
    <name type="scientific">Folsomia candida</name>
    <name type="common">Springtail</name>
    <dbReference type="NCBI Taxonomy" id="158441"/>
    <lineage>
        <taxon>Eukaryota</taxon>
        <taxon>Metazoa</taxon>
        <taxon>Ecdysozoa</taxon>
        <taxon>Arthropoda</taxon>
        <taxon>Hexapoda</taxon>
        <taxon>Collembola</taxon>
        <taxon>Entomobryomorpha</taxon>
        <taxon>Isotomoidea</taxon>
        <taxon>Isotomidae</taxon>
        <taxon>Proisotominae</taxon>
        <taxon>Folsomia</taxon>
    </lineage>
</organism>
<dbReference type="PRINTS" id="PR00301">
    <property type="entry name" value="HEATSHOCK70"/>
</dbReference>
<keyword evidence="7" id="KW-1185">Reference proteome</keyword>
<dbReference type="PROSITE" id="PS50011">
    <property type="entry name" value="PROTEIN_KINASE_DOM"/>
    <property type="match status" value="1"/>
</dbReference>
<evidence type="ECO:0000256" key="1">
    <source>
        <dbReference type="ARBA" id="ARBA00007381"/>
    </source>
</evidence>
<dbReference type="GO" id="GO:0004672">
    <property type="term" value="F:protein kinase activity"/>
    <property type="evidence" value="ECO:0007669"/>
    <property type="project" value="InterPro"/>
</dbReference>
<dbReference type="Proteomes" id="UP000198287">
    <property type="component" value="Unassembled WGS sequence"/>
</dbReference>
<dbReference type="EMBL" id="LNIX01000037">
    <property type="protein sequence ID" value="OXA39811.1"/>
    <property type="molecule type" value="Genomic_DNA"/>
</dbReference>
<dbReference type="Gene3D" id="1.10.510.10">
    <property type="entry name" value="Transferase(Phosphotransferase) domain 1"/>
    <property type="match status" value="1"/>
</dbReference>
<dbReference type="SUPFAM" id="SSF53067">
    <property type="entry name" value="Actin-like ATPase domain"/>
    <property type="match status" value="1"/>
</dbReference>
<evidence type="ECO:0000259" key="5">
    <source>
        <dbReference type="PROSITE" id="PS50011"/>
    </source>
</evidence>
<name>A0A226D584_FOLCA</name>
<protein>
    <submittedName>
        <fullName evidence="6">Heat shock cognate 71 kDa protein</fullName>
    </submittedName>
</protein>
<sequence length="772" mass="87304">MELCGKNLSDWLRHPGITIDSIFIQLKQIKIIEGDFGQCRTLLNNDNHTLTKSSIGTRVYRAPEVLSGKYSYQSDLFSLGLIIWEVVDLINESEISSLFDRLISDRATQLVKQEHPLIGKIGFELVVNLVKRNITERYKTMEDVEKIIDNWKSVQIMDKAVTCRTGEDLELCLSFPSQNCIILLEEGDFQGHFIVSHDNVRILGQGVHKTRIKSSFSFDICGNDCSISNLSISPTNTLDFSLNIKGSRNRLESIIARGINVSGNECTLTNINVHNVVRGIQICGSHNHIYYVNFTNIADQYIALGDNSENCTVSGMSIKDSGKFVLERGTSRRVVTDDINNPNQRGESIAEASKDTSDLFKNIDAKISELHKTAIVKYRNGFKERQIHAQSEEELKKTHETVSSIVLDEFEHSFVEIGDMQRFRQQKVALQSELQDLHRKYLNDFLARDAKTRHEINKILENYKTQVQSGLDPFYCVSDSKLKALHELAFSEALKQYQKSIQVTKSSNSNNNLYDNLLRRKLDETFKLFESENIAKNTIAGLNVIGILNEPAAAAIAYGLNYTDDESRNILVYDLGGGVFDVSVLTVKECDINVRAVGGDNHLGGEDFDTNMLTHCVQEFQKAHNIQLDKVGNERDRNSRLRRIRAKCEKAKISLSSSQTIIISIDRIYEDYHLQVEITRRKFNELNEHLFKKTITIVTKALEDAKMEAEAIDDIVLVGVSTKIPRVREILQVYFKGKKFHFAINPKEVVARGAAIVAAMKSAENLKEPGKI</sequence>
<evidence type="ECO:0000256" key="4">
    <source>
        <dbReference type="RuleBase" id="RU003322"/>
    </source>
</evidence>
<dbReference type="InterPro" id="IPR043129">
    <property type="entry name" value="ATPase_NBD"/>
</dbReference>
<dbReference type="STRING" id="158441.A0A226D584"/>
<dbReference type="Gene3D" id="3.90.640.10">
    <property type="entry name" value="Actin, Chain A, domain 4"/>
    <property type="match status" value="1"/>
</dbReference>
<keyword evidence="2 4" id="KW-0547">Nucleotide-binding</keyword>
<dbReference type="InterPro" id="IPR012334">
    <property type="entry name" value="Pectin_lyas_fold"/>
</dbReference>
<dbReference type="Pfam" id="PF00069">
    <property type="entry name" value="Pkinase"/>
    <property type="match status" value="1"/>
</dbReference>
<comment type="caution">
    <text evidence="6">The sequence shown here is derived from an EMBL/GenBank/DDBJ whole genome shotgun (WGS) entry which is preliminary data.</text>
</comment>
<dbReference type="GO" id="GO:0005524">
    <property type="term" value="F:ATP binding"/>
    <property type="evidence" value="ECO:0007669"/>
    <property type="project" value="UniProtKB-KW"/>
</dbReference>
<proteinExistence type="inferred from homology"/>
<dbReference type="SUPFAM" id="SSF56112">
    <property type="entry name" value="Protein kinase-like (PK-like)"/>
    <property type="match status" value="1"/>
</dbReference>
<dbReference type="InterPro" id="IPR013126">
    <property type="entry name" value="Hsp_70_fam"/>
</dbReference>
<evidence type="ECO:0000256" key="3">
    <source>
        <dbReference type="ARBA" id="ARBA00022840"/>
    </source>
</evidence>
<gene>
    <name evidence="6" type="ORF">Fcan01_25477</name>
</gene>
<dbReference type="Gene3D" id="2.160.20.10">
    <property type="entry name" value="Single-stranded right-handed beta-helix, Pectin lyase-like"/>
    <property type="match status" value="1"/>
</dbReference>
<dbReference type="Pfam" id="PF00012">
    <property type="entry name" value="HSP70"/>
    <property type="match status" value="1"/>
</dbReference>
<evidence type="ECO:0000313" key="7">
    <source>
        <dbReference type="Proteomes" id="UP000198287"/>
    </source>
</evidence>
<dbReference type="InterPro" id="IPR000719">
    <property type="entry name" value="Prot_kinase_dom"/>
</dbReference>
<reference evidence="6 7" key="1">
    <citation type="submission" date="2015-12" db="EMBL/GenBank/DDBJ databases">
        <title>The genome of Folsomia candida.</title>
        <authorList>
            <person name="Faddeeva A."/>
            <person name="Derks M.F."/>
            <person name="Anvar Y."/>
            <person name="Smit S."/>
            <person name="Van Straalen N."/>
            <person name="Roelofs D."/>
        </authorList>
    </citation>
    <scope>NUCLEOTIDE SEQUENCE [LARGE SCALE GENOMIC DNA]</scope>
    <source>
        <strain evidence="6 7">VU population</strain>
        <tissue evidence="6">Whole body</tissue>
    </source>
</reference>
<comment type="similarity">
    <text evidence="1 4">Belongs to the heat shock protein 70 family.</text>
</comment>
<dbReference type="PANTHER" id="PTHR19375">
    <property type="entry name" value="HEAT SHOCK PROTEIN 70KDA"/>
    <property type="match status" value="1"/>
</dbReference>